<evidence type="ECO:0000259" key="1">
    <source>
        <dbReference type="Pfam" id="PF01796"/>
    </source>
</evidence>
<dbReference type="PANTHER" id="PTHR34075:SF5">
    <property type="entry name" value="BLR3430 PROTEIN"/>
    <property type="match status" value="1"/>
</dbReference>
<dbReference type="InterPro" id="IPR022002">
    <property type="entry name" value="ChsH2_Znr"/>
</dbReference>
<proteinExistence type="predicted"/>
<reference evidence="4" key="1">
    <citation type="submission" date="2022-08" db="EMBL/GenBank/DDBJ databases">
        <title>Mycobacterium kiyosense sp. nov., scotochromogenic slow-glowing species isolated from respiratory specimens.</title>
        <authorList>
            <person name="Fukano H."/>
            <person name="Kazumi Y."/>
            <person name="Sakagami N."/>
            <person name="Ato M."/>
            <person name="Mitarai S."/>
            <person name="Hoshino Y."/>
        </authorList>
    </citation>
    <scope>NUCLEOTIDE SEQUENCE</scope>
    <source>
        <strain evidence="4">1413</strain>
        <strain evidence="3">SRL2020-028</strain>
    </source>
</reference>
<evidence type="ECO:0008006" key="6">
    <source>
        <dbReference type="Google" id="ProtNLM"/>
    </source>
</evidence>
<protein>
    <recommendedName>
        <fullName evidence="6">Zn-ribbon domain-containing OB-fold protein</fullName>
    </recommendedName>
</protein>
<evidence type="ECO:0000313" key="5">
    <source>
        <dbReference type="Proteomes" id="UP001064782"/>
    </source>
</evidence>
<dbReference type="SUPFAM" id="SSF50249">
    <property type="entry name" value="Nucleic acid-binding proteins"/>
    <property type="match status" value="1"/>
</dbReference>
<dbReference type="Proteomes" id="UP001064782">
    <property type="component" value="Unassembled WGS sequence"/>
</dbReference>
<dbReference type="InterPro" id="IPR002878">
    <property type="entry name" value="ChsH2_C"/>
</dbReference>
<comment type="caution">
    <text evidence="4">The sequence shown here is derived from an EMBL/GenBank/DDBJ whole genome shotgun (WGS) entry which is preliminary data.</text>
</comment>
<dbReference type="RefSeq" id="WP_236979814.1">
    <property type="nucleotide sequence ID" value="NZ_BRXE01000007.1"/>
</dbReference>
<feature type="domain" description="ChsH2 rubredoxin-like zinc ribbon" evidence="2">
    <location>
        <begin position="26"/>
        <end position="61"/>
    </location>
</feature>
<accession>A0A9P3Q834</accession>
<dbReference type="AlphaFoldDB" id="A0A9P3Q834"/>
<dbReference type="GeneID" id="83628742"/>
<dbReference type="Proteomes" id="UP001165663">
    <property type="component" value="Unassembled WGS sequence"/>
</dbReference>
<organism evidence="4 5">
    <name type="scientific">Mycobacterium kiyosense</name>
    <dbReference type="NCBI Taxonomy" id="2871094"/>
    <lineage>
        <taxon>Bacteria</taxon>
        <taxon>Bacillati</taxon>
        <taxon>Actinomycetota</taxon>
        <taxon>Actinomycetes</taxon>
        <taxon>Mycobacteriales</taxon>
        <taxon>Mycobacteriaceae</taxon>
        <taxon>Mycobacterium</taxon>
    </lineage>
</organism>
<evidence type="ECO:0000259" key="2">
    <source>
        <dbReference type="Pfam" id="PF12172"/>
    </source>
</evidence>
<evidence type="ECO:0000313" key="3">
    <source>
        <dbReference type="EMBL" id="GLB81948.1"/>
    </source>
</evidence>
<dbReference type="Pfam" id="PF12172">
    <property type="entry name" value="zf-ChsH2"/>
    <property type="match status" value="1"/>
</dbReference>
<dbReference type="InterPro" id="IPR052513">
    <property type="entry name" value="Thioester_dehydratase-like"/>
</dbReference>
<keyword evidence="5" id="KW-1185">Reference proteome</keyword>
<evidence type="ECO:0000313" key="4">
    <source>
        <dbReference type="EMBL" id="GLD30905.1"/>
    </source>
</evidence>
<dbReference type="Gene3D" id="6.10.30.10">
    <property type="match status" value="1"/>
</dbReference>
<sequence length="143" mass="15550">MKSESMLRPQSGPVPHANSAVSGPFWAGCRSHELRYQRCAACGLANFPPTEHCRECLSAELQWTQSGGSGEIYSWTVVHRPVTAEFEPPYAPAIVTLDEGYQMLTNIVGVAPEQLAIGMPVTVQFHAVDADVTLPYFRPSGST</sequence>
<dbReference type="Pfam" id="PF01796">
    <property type="entry name" value="OB_ChsH2_C"/>
    <property type="match status" value="1"/>
</dbReference>
<name>A0A9P3Q834_9MYCO</name>
<dbReference type="EMBL" id="BRXE01000007">
    <property type="protein sequence ID" value="GLB81948.1"/>
    <property type="molecule type" value="Genomic_DNA"/>
</dbReference>
<dbReference type="InterPro" id="IPR012340">
    <property type="entry name" value="NA-bd_OB-fold"/>
</dbReference>
<gene>
    <name evidence="4" type="ORF">Mkiyose1413_27880</name>
    <name evidence="3" type="ORF">SRL2020028_12040</name>
</gene>
<dbReference type="EMBL" id="BRZI01000018">
    <property type="protein sequence ID" value="GLD30905.1"/>
    <property type="molecule type" value="Genomic_DNA"/>
</dbReference>
<feature type="domain" description="ChsH2 C-terminal OB-fold" evidence="1">
    <location>
        <begin position="63"/>
        <end position="126"/>
    </location>
</feature>
<dbReference type="PANTHER" id="PTHR34075">
    <property type="entry name" value="BLR3430 PROTEIN"/>
    <property type="match status" value="1"/>
</dbReference>
<dbReference type="PROSITE" id="PS51257">
    <property type="entry name" value="PROKAR_LIPOPROTEIN"/>
    <property type="match status" value="1"/>
</dbReference>